<keyword evidence="1" id="KW-1133">Transmembrane helix</keyword>
<organism evidence="3 4">
    <name type="scientific">Actinoplanes lobatus</name>
    <dbReference type="NCBI Taxonomy" id="113568"/>
    <lineage>
        <taxon>Bacteria</taxon>
        <taxon>Bacillati</taxon>
        <taxon>Actinomycetota</taxon>
        <taxon>Actinomycetes</taxon>
        <taxon>Micromonosporales</taxon>
        <taxon>Micromonosporaceae</taxon>
        <taxon>Actinoplanes</taxon>
    </lineage>
</organism>
<dbReference type="RefSeq" id="WP_203832499.1">
    <property type="nucleotide sequence ID" value="NZ_BOMP01000034.1"/>
</dbReference>
<evidence type="ECO:0000313" key="4">
    <source>
        <dbReference type="Proteomes" id="UP000590511"/>
    </source>
</evidence>
<feature type="transmembrane region" description="Helical" evidence="1">
    <location>
        <begin position="56"/>
        <end position="76"/>
    </location>
</feature>
<proteinExistence type="predicted"/>
<sequence>MTDQPEPDAEDETRPRRGRLRAWVVAHPADVIDVFVYVIVLNLAVQYLPAVISETFTLSLLTAALLKVTLEVVLLLKAAVLARLRGATTRWVKTTSALMLWVVAAGSKLVVLWLVDIVFGGAVSLGGFIPVTLLVIALLVSRAAVRRLLYGTTVPD</sequence>
<dbReference type="Proteomes" id="UP000590511">
    <property type="component" value="Unassembled WGS sequence"/>
</dbReference>
<dbReference type="EMBL" id="JACHNC010000001">
    <property type="protein sequence ID" value="MBB4752834.1"/>
    <property type="molecule type" value="Genomic_DNA"/>
</dbReference>
<evidence type="ECO:0000313" key="2">
    <source>
        <dbReference type="EMBL" id="GIE39444.1"/>
    </source>
</evidence>
<dbReference type="EMBL" id="BOMP01000034">
    <property type="protein sequence ID" value="GIE39444.1"/>
    <property type="molecule type" value="Genomic_DNA"/>
</dbReference>
<name>A0A7W7HLP9_9ACTN</name>
<keyword evidence="1" id="KW-0812">Transmembrane</keyword>
<evidence type="ECO:0000313" key="5">
    <source>
        <dbReference type="Proteomes" id="UP000631312"/>
    </source>
</evidence>
<gene>
    <name evidence="2" type="ORF">Alo02nite_23420</name>
    <name evidence="3" type="ORF">BJ964_006995</name>
</gene>
<accession>A0A7W7HLP9</accession>
<feature type="transmembrane region" description="Helical" evidence="1">
    <location>
        <begin position="22"/>
        <end position="44"/>
    </location>
</feature>
<reference evidence="3 4" key="1">
    <citation type="submission" date="2020-08" db="EMBL/GenBank/DDBJ databases">
        <title>Sequencing the genomes of 1000 actinobacteria strains.</title>
        <authorList>
            <person name="Klenk H.-P."/>
        </authorList>
    </citation>
    <scope>NUCLEOTIDE SEQUENCE [LARGE SCALE GENOMIC DNA]</scope>
    <source>
        <strain evidence="3 4">DSM 43150</strain>
    </source>
</reference>
<evidence type="ECO:0000256" key="1">
    <source>
        <dbReference type="SAM" id="Phobius"/>
    </source>
</evidence>
<keyword evidence="5" id="KW-1185">Reference proteome</keyword>
<comment type="caution">
    <text evidence="3">The sequence shown here is derived from an EMBL/GenBank/DDBJ whole genome shotgun (WGS) entry which is preliminary data.</text>
</comment>
<reference evidence="2 5" key="2">
    <citation type="submission" date="2021-01" db="EMBL/GenBank/DDBJ databases">
        <title>Whole genome shotgun sequence of Actinoplanes lobatus NBRC 12513.</title>
        <authorList>
            <person name="Komaki H."/>
            <person name="Tamura T."/>
        </authorList>
    </citation>
    <scope>NUCLEOTIDE SEQUENCE [LARGE SCALE GENOMIC DNA]</scope>
    <source>
        <strain evidence="2 5">NBRC 12513</strain>
    </source>
</reference>
<dbReference type="AlphaFoldDB" id="A0A7W7HLP9"/>
<keyword evidence="1" id="KW-0472">Membrane</keyword>
<feature type="transmembrane region" description="Helical" evidence="1">
    <location>
        <begin position="97"/>
        <end position="115"/>
    </location>
</feature>
<feature type="transmembrane region" description="Helical" evidence="1">
    <location>
        <begin position="121"/>
        <end position="140"/>
    </location>
</feature>
<evidence type="ECO:0000313" key="3">
    <source>
        <dbReference type="EMBL" id="MBB4752834.1"/>
    </source>
</evidence>
<protein>
    <submittedName>
        <fullName evidence="3">FlaA1/EpsC-like NDP-sugar epimerase</fullName>
    </submittedName>
</protein>
<dbReference type="Proteomes" id="UP000631312">
    <property type="component" value="Unassembled WGS sequence"/>
</dbReference>